<dbReference type="Proteomes" id="UP000245657">
    <property type="component" value="Unassembled WGS sequence"/>
</dbReference>
<dbReference type="Gene3D" id="3.40.50.620">
    <property type="entry name" value="HUPs"/>
    <property type="match status" value="1"/>
</dbReference>
<dbReference type="Pfam" id="PF00582">
    <property type="entry name" value="Usp"/>
    <property type="match status" value="1"/>
</dbReference>
<proteinExistence type="predicted"/>
<protein>
    <submittedName>
        <fullName evidence="2">Universal stress protein</fullName>
    </submittedName>
</protein>
<dbReference type="PANTHER" id="PTHR31964:SF113">
    <property type="entry name" value="USPA DOMAIN-CONTAINING PROTEIN"/>
    <property type="match status" value="1"/>
</dbReference>
<dbReference type="CDD" id="cd23659">
    <property type="entry name" value="USP_At3g01520-like"/>
    <property type="match status" value="1"/>
</dbReference>
<dbReference type="InterPro" id="IPR006016">
    <property type="entry name" value="UspA"/>
</dbReference>
<evidence type="ECO:0000313" key="2">
    <source>
        <dbReference type="EMBL" id="PWR74147.1"/>
    </source>
</evidence>
<reference evidence="2 3" key="1">
    <citation type="submission" date="2018-05" db="EMBL/GenBank/DDBJ databases">
        <title>Draft genome of Methanospirillum lacunae Ki8-1.</title>
        <authorList>
            <person name="Dueholm M.S."/>
            <person name="Nielsen P.H."/>
            <person name="Bakmann L.F."/>
            <person name="Otzen D.E."/>
        </authorList>
    </citation>
    <scope>NUCLEOTIDE SEQUENCE [LARGE SCALE GENOMIC DNA]</scope>
    <source>
        <strain evidence="2 3">Ki8-1</strain>
    </source>
</reference>
<evidence type="ECO:0000259" key="1">
    <source>
        <dbReference type="Pfam" id="PF00582"/>
    </source>
</evidence>
<evidence type="ECO:0000313" key="3">
    <source>
        <dbReference type="Proteomes" id="UP000245657"/>
    </source>
</evidence>
<dbReference type="PANTHER" id="PTHR31964">
    <property type="entry name" value="ADENINE NUCLEOTIDE ALPHA HYDROLASES-LIKE SUPERFAMILY PROTEIN"/>
    <property type="match status" value="1"/>
</dbReference>
<feature type="domain" description="UspA" evidence="1">
    <location>
        <begin position="55"/>
        <end position="201"/>
    </location>
</feature>
<dbReference type="EMBL" id="QGMY01000002">
    <property type="protein sequence ID" value="PWR74147.1"/>
    <property type="molecule type" value="Genomic_DNA"/>
</dbReference>
<name>A0A2V2NCS5_9EURY</name>
<sequence length="201" mass="22365">MIFTLIYSGYLLLITSPDKEISLPGRHGRMRITRSHLKESDRLISREDQWRSSMKRKVLTAVDGSPEADTALLKVIEYFNTEEIELHAIYVISPSKYATIEGAAGYEGISTLHEIRDRIIAEEKEAVTERVKNIAHDHGLEISLIVRLGDPRSEILKAADEINADIIAVGSTGKGLGQRILLGSVSTYIVTHSKISTIVIR</sequence>
<organism evidence="2 3">
    <name type="scientific">Methanospirillum lacunae</name>
    <dbReference type="NCBI Taxonomy" id="668570"/>
    <lineage>
        <taxon>Archaea</taxon>
        <taxon>Methanobacteriati</taxon>
        <taxon>Methanobacteriota</taxon>
        <taxon>Stenosarchaea group</taxon>
        <taxon>Methanomicrobia</taxon>
        <taxon>Methanomicrobiales</taxon>
        <taxon>Methanospirillaceae</taxon>
        <taxon>Methanospirillum</taxon>
    </lineage>
</organism>
<dbReference type="AlphaFoldDB" id="A0A2V2NCS5"/>
<dbReference type="InterPro" id="IPR006015">
    <property type="entry name" value="Universal_stress_UspA"/>
</dbReference>
<keyword evidence="3" id="KW-1185">Reference proteome</keyword>
<comment type="caution">
    <text evidence="2">The sequence shown here is derived from an EMBL/GenBank/DDBJ whole genome shotgun (WGS) entry which is preliminary data.</text>
</comment>
<accession>A0A2V2NCS5</accession>
<dbReference type="PRINTS" id="PR01438">
    <property type="entry name" value="UNVRSLSTRESS"/>
</dbReference>
<dbReference type="InterPro" id="IPR014729">
    <property type="entry name" value="Rossmann-like_a/b/a_fold"/>
</dbReference>
<dbReference type="SUPFAM" id="SSF52402">
    <property type="entry name" value="Adenine nucleotide alpha hydrolases-like"/>
    <property type="match status" value="1"/>
</dbReference>
<gene>
    <name evidence="2" type="ORF">DK846_03045</name>
</gene>